<feature type="compositionally biased region" description="Low complexity" evidence="1">
    <location>
        <begin position="40"/>
        <end position="53"/>
    </location>
</feature>
<keyword evidence="2" id="KW-0812">Transmembrane</keyword>
<dbReference type="EMBL" id="JBEDNQ010000009">
    <property type="protein sequence ID" value="MEQ3553036.1"/>
    <property type="molecule type" value="Genomic_DNA"/>
</dbReference>
<gene>
    <name evidence="3" type="ORF">WIS52_21425</name>
</gene>
<keyword evidence="4" id="KW-1185">Reference proteome</keyword>
<reference evidence="3 4" key="1">
    <citation type="submission" date="2024-03" db="EMBL/GenBank/DDBJ databases">
        <title>Draft genome sequence of Pseudonocardia nematodicida JCM 31783.</title>
        <authorList>
            <person name="Butdee W."/>
            <person name="Duangmal K."/>
        </authorList>
    </citation>
    <scope>NUCLEOTIDE SEQUENCE [LARGE SCALE GENOMIC DNA]</scope>
    <source>
        <strain evidence="3 4">JCM 31783</strain>
    </source>
</reference>
<comment type="caution">
    <text evidence="3">The sequence shown here is derived from an EMBL/GenBank/DDBJ whole genome shotgun (WGS) entry which is preliminary data.</text>
</comment>
<evidence type="ECO:0000313" key="4">
    <source>
        <dbReference type="Proteomes" id="UP001494902"/>
    </source>
</evidence>
<organism evidence="3 4">
    <name type="scientific">Pseudonocardia nematodicida</name>
    <dbReference type="NCBI Taxonomy" id="1206997"/>
    <lineage>
        <taxon>Bacteria</taxon>
        <taxon>Bacillati</taxon>
        <taxon>Actinomycetota</taxon>
        <taxon>Actinomycetes</taxon>
        <taxon>Pseudonocardiales</taxon>
        <taxon>Pseudonocardiaceae</taxon>
        <taxon>Pseudonocardia</taxon>
    </lineage>
</organism>
<evidence type="ECO:0000256" key="1">
    <source>
        <dbReference type="SAM" id="MobiDB-lite"/>
    </source>
</evidence>
<proteinExistence type="predicted"/>
<name>A0ABV1KF00_9PSEU</name>
<feature type="transmembrane region" description="Helical" evidence="2">
    <location>
        <begin position="7"/>
        <end position="28"/>
    </location>
</feature>
<feature type="region of interest" description="Disordered" evidence="1">
    <location>
        <begin position="34"/>
        <end position="63"/>
    </location>
</feature>
<sequence>MSRVARTAAYGAAVVVLGAGAYLAGGVIEVPTDHLRPTAEHPAPAPGGTAPAPVHGSIEEDHG</sequence>
<keyword evidence="2" id="KW-1133">Transmembrane helix</keyword>
<evidence type="ECO:0000256" key="2">
    <source>
        <dbReference type="SAM" id="Phobius"/>
    </source>
</evidence>
<keyword evidence="2" id="KW-0472">Membrane</keyword>
<dbReference type="Proteomes" id="UP001494902">
    <property type="component" value="Unassembled WGS sequence"/>
</dbReference>
<dbReference type="RefSeq" id="WP_349300106.1">
    <property type="nucleotide sequence ID" value="NZ_JBEDNQ010000009.1"/>
</dbReference>
<evidence type="ECO:0000313" key="3">
    <source>
        <dbReference type="EMBL" id="MEQ3553036.1"/>
    </source>
</evidence>
<protein>
    <submittedName>
        <fullName evidence="3">Uncharacterized protein</fullName>
    </submittedName>
</protein>
<accession>A0ABV1KF00</accession>